<evidence type="ECO:0000256" key="5">
    <source>
        <dbReference type="ARBA" id="ARBA00022692"/>
    </source>
</evidence>
<dbReference type="PROSITE" id="PS52016">
    <property type="entry name" value="TONB_DEPENDENT_REC_3"/>
    <property type="match status" value="1"/>
</dbReference>
<keyword evidence="5 11" id="KW-0812">Transmembrane</keyword>
<evidence type="ECO:0000256" key="8">
    <source>
        <dbReference type="ARBA" id="ARBA00023077"/>
    </source>
</evidence>
<dbReference type="InterPro" id="IPR036942">
    <property type="entry name" value="Beta-barrel_TonB_sf"/>
</dbReference>
<feature type="domain" description="TonB-dependent receptor plug" evidence="15">
    <location>
        <begin position="51"/>
        <end position="161"/>
    </location>
</feature>
<evidence type="ECO:0000256" key="7">
    <source>
        <dbReference type="ARBA" id="ARBA00023065"/>
    </source>
</evidence>
<dbReference type="AlphaFoldDB" id="A0A839UU47"/>
<keyword evidence="16" id="KW-0675">Receptor</keyword>
<feature type="domain" description="TonB-dependent receptor-like beta-barrel" evidence="14">
    <location>
        <begin position="275"/>
        <end position="667"/>
    </location>
</feature>
<dbReference type="Pfam" id="PF07715">
    <property type="entry name" value="Plug"/>
    <property type="match status" value="1"/>
</dbReference>
<evidence type="ECO:0000256" key="12">
    <source>
        <dbReference type="RuleBase" id="RU003357"/>
    </source>
</evidence>
<evidence type="ECO:0000256" key="9">
    <source>
        <dbReference type="ARBA" id="ARBA00023136"/>
    </source>
</evidence>
<feature type="chain" id="PRO_5032937956" evidence="13">
    <location>
        <begin position="32"/>
        <end position="739"/>
    </location>
</feature>
<gene>
    <name evidence="16" type="ORF">FHS30_002709</name>
</gene>
<dbReference type="PANTHER" id="PTHR32552">
    <property type="entry name" value="FERRICHROME IRON RECEPTOR-RELATED"/>
    <property type="match status" value="1"/>
</dbReference>
<dbReference type="InterPro" id="IPR000531">
    <property type="entry name" value="Beta-barrel_TonB"/>
</dbReference>
<dbReference type="Pfam" id="PF00593">
    <property type="entry name" value="TonB_dep_Rec_b-barrel"/>
    <property type="match status" value="1"/>
</dbReference>
<organism evidence="16 17">
    <name type="scientific">Simiduia aestuariiviva</name>
    <dbReference type="NCBI Taxonomy" id="1510459"/>
    <lineage>
        <taxon>Bacteria</taxon>
        <taxon>Pseudomonadati</taxon>
        <taxon>Pseudomonadota</taxon>
        <taxon>Gammaproteobacteria</taxon>
        <taxon>Cellvibrionales</taxon>
        <taxon>Cellvibrionaceae</taxon>
        <taxon>Simiduia</taxon>
    </lineage>
</organism>
<keyword evidence="4" id="KW-0410">Iron transport</keyword>
<comment type="similarity">
    <text evidence="11 12">Belongs to the TonB-dependent receptor family.</text>
</comment>
<dbReference type="PANTHER" id="PTHR32552:SF81">
    <property type="entry name" value="TONB-DEPENDENT OUTER MEMBRANE RECEPTOR"/>
    <property type="match status" value="1"/>
</dbReference>
<comment type="subcellular location">
    <subcellularLocation>
        <location evidence="1 11">Cell outer membrane</location>
        <topology evidence="1 11">Multi-pass membrane protein</topology>
    </subcellularLocation>
</comment>
<accession>A0A839UU47</accession>
<proteinExistence type="inferred from homology"/>
<evidence type="ECO:0000256" key="13">
    <source>
        <dbReference type="SAM" id="SignalP"/>
    </source>
</evidence>
<dbReference type="GO" id="GO:0006826">
    <property type="term" value="P:iron ion transport"/>
    <property type="evidence" value="ECO:0007669"/>
    <property type="project" value="UniProtKB-KW"/>
</dbReference>
<keyword evidence="7" id="KW-0406">Ion transport</keyword>
<dbReference type="RefSeq" id="WP_183911003.1">
    <property type="nucleotide sequence ID" value="NZ_JACHXZ010000004.1"/>
</dbReference>
<evidence type="ECO:0000256" key="3">
    <source>
        <dbReference type="ARBA" id="ARBA00022452"/>
    </source>
</evidence>
<evidence type="ECO:0000256" key="10">
    <source>
        <dbReference type="ARBA" id="ARBA00023237"/>
    </source>
</evidence>
<dbReference type="InterPro" id="IPR012910">
    <property type="entry name" value="Plug_dom"/>
</dbReference>
<evidence type="ECO:0000256" key="2">
    <source>
        <dbReference type="ARBA" id="ARBA00022448"/>
    </source>
</evidence>
<keyword evidence="2 11" id="KW-0813">Transport</keyword>
<sequence length="739" mass="80510">MSSQQNATRRFTRATLGVAIAATMAATAVQAQDEFILEEVIITAQKRPQGLQEVPISVATLSGDRMDAIFSDGSDIMALAARVPGLYAESSNGRASPRFYIRGLGNVDFDLAASQPVSVVMDDVVMENVVLKSFPLFDVRQVEVVRGPQGTLFGRNTTAGVVKFDTRRPTFESEGFINLTAGTLGTRNLEGAYGGALIEDKLAARVSVLSQQRSDWVDNGFTGEKDAMGGFTENAIRGQLLWTPSDDFSALLSHQDRDLSGTSSMFRANVFTTGQSGLNENFDRDVVQYDDGDNNPQGVDGSGTSLKLEWDFGETAFTMISSYQRANSFSKGDIDGGNPTGPGFIPFQAVTEDRAKVSQFTQEMRLASDYDGPFNWQAGGFYYDASLDVTTVDGFFGQTTVTHENTTWAVFGQGTYDMSDDWDVSLGLRYTYDEKSLTVGEQNVDGFALVIDVASIQTYEPVEVDDGRMGWEIATNYQLSDQSSVFGRIANGFRAQSIQARDVAFEGMPSVADAETITSFELGYKADLMDRRMRVNLGTFYYQVNDIQLSAIGGANNGNSLLNAKKGVGYGFEADLEFAITENFITTAGIGYAKTELQDKTLATAPCGSGQCTVLDPLNGDGNAMLDGNPFQAAPELTANLTLRYAIPVGNGELYAFTDWAYQGDTNMALYESVEFQTDGQFEGGMRLGFINDNSGYEVALYGRNITDEENVKGFIDFNNNTGFVNEPRTYGVDFRMDF</sequence>
<reference evidence="16 17" key="1">
    <citation type="submission" date="2020-08" db="EMBL/GenBank/DDBJ databases">
        <title>Genomic Encyclopedia of Type Strains, Phase III (KMG-III): the genomes of soil and plant-associated and newly described type strains.</title>
        <authorList>
            <person name="Whitman W."/>
        </authorList>
    </citation>
    <scope>NUCLEOTIDE SEQUENCE [LARGE SCALE GENOMIC DNA]</scope>
    <source>
        <strain evidence="16 17">CECT 8571</strain>
    </source>
</reference>
<dbReference type="Gene3D" id="2.40.170.20">
    <property type="entry name" value="TonB-dependent receptor, beta-barrel domain"/>
    <property type="match status" value="1"/>
</dbReference>
<keyword evidence="10 11" id="KW-0998">Cell outer membrane</keyword>
<evidence type="ECO:0000256" key="1">
    <source>
        <dbReference type="ARBA" id="ARBA00004571"/>
    </source>
</evidence>
<dbReference type="EMBL" id="JACHXZ010000004">
    <property type="protein sequence ID" value="MBB3169496.1"/>
    <property type="molecule type" value="Genomic_DNA"/>
</dbReference>
<evidence type="ECO:0000256" key="6">
    <source>
        <dbReference type="ARBA" id="ARBA00023004"/>
    </source>
</evidence>
<keyword evidence="6" id="KW-0408">Iron</keyword>
<evidence type="ECO:0000259" key="15">
    <source>
        <dbReference type="Pfam" id="PF07715"/>
    </source>
</evidence>
<dbReference type="InterPro" id="IPR039426">
    <property type="entry name" value="TonB-dep_rcpt-like"/>
</dbReference>
<dbReference type="Proteomes" id="UP000559987">
    <property type="component" value="Unassembled WGS sequence"/>
</dbReference>
<evidence type="ECO:0000259" key="14">
    <source>
        <dbReference type="Pfam" id="PF00593"/>
    </source>
</evidence>
<feature type="signal peptide" evidence="13">
    <location>
        <begin position="1"/>
        <end position="31"/>
    </location>
</feature>
<comment type="caution">
    <text evidence="16">The sequence shown here is derived from an EMBL/GenBank/DDBJ whole genome shotgun (WGS) entry which is preliminary data.</text>
</comment>
<evidence type="ECO:0000313" key="16">
    <source>
        <dbReference type="EMBL" id="MBB3169496.1"/>
    </source>
</evidence>
<protein>
    <submittedName>
        <fullName evidence="16">Iron complex outermembrane receptor protein</fullName>
    </submittedName>
</protein>
<evidence type="ECO:0000256" key="11">
    <source>
        <dbReference type="PROSITE-ProRule" id="PRU01360"/>
    </source>
</evidence>
<evidence type="ECO:0000313" key="17">
    <source>
        <dbReference type="Proteomes" id="UP000559987"/>
    </source>
</evidence>
<keyword evidence="17" id="KW-1185">Reference proteome</keyword>
<dbReference type="SUPFAM" id="SSF56935">
    <property type="entry name" value="Porins"/>
    <property type="match status" value="1"/>
</dbReference>
<dbReference type="GO" id="GO:0009279">
    <property type="term" value="C:cell outer membrane"/>
    <property type="evidence" value="ECO:0007669"/>
    <property type="project" value="UniProtKB-SubCell"/>
</dbReference>
<name>A0A839UU47_9GAMM</name>
<keyword evidence="3 11" id="KW-1134">Transmembrane beta strand</keyword>
<keyword evidence="13" id="KW-0732">Signal</keyword>
<keyword evidence="9 11" id="KW-0472">Membrane</keyword>
<keyword evidence="8 12" id="KW-0798">TonB box</keyword>
<evidence type="ECO:0000256" key="4">
    <source>
        <dbReference type="ARBA" id="ARBA00022496"/>
    </source>
</evidence>